<accession>A0A6P1KFU8</accession>
<organism evidence="1">
    <name type="scientific">Faucicola osloensis</name>
    <name type="common">Moraxella osloensis</name>
    <dbReference type="NCBI Taxonomy" id="34062"/>
    <lineage>
        <taxon>Bacteria</taxon>
        <taxon>Pseudomonadati</taxon>
        <taxon>Pseudomonadota</taxon>
        <taxon>Gammaproteobacteria</taxon>
        <taxon>Moraxellales</taxon>
        <taxon>Moraxellaceae</taxon>
        <taxon>Faucicola</taxon>
    </lineage>
</organism>
<geneLocation type="plasmid" evidence="1">
    <name>p4</name>
</geneLocation>
<dbReference type="AlphaFoldDB" id="A0A6P1KFU8"/>
<dbReference type="Gene3D" id="1.10.8.1050">
    <property type="entry name" value="Antitoxin VbhA-like"/>
    <property type="match status" value="1"/>
</dbReference>
<sequence>MNKPLDFEQELERRKKNQRLANAIFAVDGLKTNPNTQHIFNDYANGNLATIAEAIKELDKHYNVKRLLI</sequence>
<name>A0A6P1KFU8_FAUOS</name>
<reference evidence="1" key="1">
    <citation type="journal article" date="2020" name="Microbiol. Resour. Announc.">
        <title>Complete Genome Sequence of Moraxella osloensis Strain YV1, Isolated from an Australian Wastewater Treatment Plant.</title>
        <authorList>
            <person name="Batinovic S."/>
            <person name="Rice D.T.F."/>
            <person name="Seviour R.J."/>
            <person name="Petrovski S."/>
        </authorList>
    </citation>
    <scope>NUCLEOTIDE SEQUENCE</scope>
    <source>
        <strain evidence="1">YV1</strain>
    </source>
</reference>
<protein>
    <recommendedName>
        <fullName evidence="2">Antitoxin VbhA domain-containing protein</fullName>
    </recommendedName>
</protein>
<proteinExistence type="predicted"/>
<keyword evidence="1" id="KW-0614">Plasmid</keyword>
<dbReference type="InterPro" id="IPR033788">
    <property type="entry name" value="VbhA-like"/>
</dbReference>
<evidence type="ECO:0000313" key="1">
    <source>
        <dbReference type="EMBL" id="QHG10888.1"/>
    </source>
</evidence>
<dbReference type="CDD" id="cd11586">
    <property type="entry name" value="VbhA_like"/>
    <property type="match status" value="1"/>
</dbReference>
<evidence type="ECO:0008006" key="2">
    <source>
        <dbReference type="Google" id="ProtNLM"/>
    </source>
</evidence>
<gene>
    <name evidence="1" type="ORF">GSF12_12910</name>
</gene>
<dbReference type="EMBL" id="CP047230">
    <property type="protein sequence ID" value="QHG10888.1"/>
    <property type="molecule type" value="Genomic_DNA"/>
</dbReference>
<dbReference type="InterPro" id="IPR043038">
    <property type="entry name" value="VbhA_sf"/>
</dbReference>